<accession>A0A232EPM8</accession>
<evidence type="ECO:0000313" key="3">
    <source>
        <dbReference type="Proteomes" id="UP000215335"/>
    </source>
</evidence>
<reference evidence="2 3" key="1">
    <citation type="journal article" date="2017" name="Curr. Biol.">
        <title>The Evolution of Venom by Co-option of Single-Copy Genes.</title>
        <authorList>
            <person name="Martinson E.O."/>
            <person name="Mrinalini"/>
            <person name="Kelkar Y.D."/>
            <person name="Chang C.H."/>
            <person name="Werren J.H."/>
        </authorList>
    </citation>
    <scope>NUCLEOTIDE SEQUENCE [LARGE SCALE GENOMIC DNA]</scope>
    <source>
        <strain evidence="2 3">Alberta</strain>
        <tissue evidence="2">Whole body</tissue>
    </source>
</reference>
<proteinExistence type="predicted"/>
<organism evidence="2 3">
    <name type="scientific">Trichomalopsis sarcophagae</name>
    <dbReference type="NCBI Taxonomy" id="543379"/>
    <lineage>
        <taxon>Eukaryota</taxon>
        <taxon>Metazoa</taxon>
        <taxon>Ecdysozoa</taxon>
        <taxon>Arthropoda</taxon>
        <taxon>Hexapoda</taxon>
        <taxon>Insecta</taxon>
        <taxon>Pterygota</taxon>
        <taxon>Neoptera</taxon>
        <taxon>Endopterygota</taxon>
        <taxon>Hymenoptera</taxon>
        <taxon>Apocrita</taxon>
        <taxon>Proctotrupomorpha</taxon>
        <taxon>Chalcidoidea</taxon>
        <taxon>Pteromalidae</taxon>
        <taxon>Pteromalinae</taxon>
        <taxon>Trichomalopsis</taxon>
    </lineage>
</organism>
<gene>
    <name evidence="2" type="ORF">TSAR_004832</name>
</gene>
<comment type="caution">
    <text evidence="2">The sequence shown here is derived from an EMBL/GenBank/DDBJ whole genome shotgun (WGS) entry which is preliminary data.</text>
</comment>
<dbReference type="Proteomes" id="UP000215335">
    <property type="component" value="Unassembled WGS sequence"/>
</dbReference>
<feature type="region of interest" description="Disordered" evidence="1">
    <location>
        <begin position="113"/>
        <end position="135"/>
    </location>
</feature>
<keyword evidence="3" id="KW-1185">Reference proteome</keyword>
<name>A0A232EPM8_9HYME</name>
<dbReference type="EMBL" id="NNAY01002917">
    <property type="protein sequence ID" value="OXU20315.1"/>
    <property type="molecule type" value="Genomic_DNA"/>
</dbReference>
<dbReference type="AlphaFoldDB" id="A0A232EPM8"/>
<evidence type="ECO:0008006" key="4">
    <source>
        <dbReference type="Google" id="ProtNLM"/>
    </source>
</evidence>
<dbReference type="STRING" id="543379.A0A232EPM8"/>
<protein>
    <recommendedName>
        <fullName evidence="4">DUF5641 domain-containing protein</fullName>
    </recommendedName>
</protein>
<sequence length="135" mass="15439">MLTTLIDCEAVINSRPLTFISEGYEEAIPISPSMFLQEVKEIGALYHIRKIKQLVTGKDGNVRVVITESGEITRPIQRLYPLELNFNCNDEDERQTVKENIKTVIERKSNANVQVKETKTKSGRISKQPERLTYT</sequence>
<dbReference type="OrthoDB" id="7698960at2759"/>
<evidence type="ECO:0000256" key="1">
    <source>
        <dbReference type="SAM" id="MobiDB-lite"/>
    </source>
</evidence>
<evidence type="ECO:0000313" key="2">
    <source>
        <dbReference type="EMBL" id="OXU20315.1"/>
    </source>
</evidence>